<gene>
    <name evidence="1" type="ORF">PVL29_020686</name>
</gene>
<dbReference type="Proteomes" id="UP001168098">
    <property type="component" value="Unassembled WGS sequence"/>
</dbReference>
<proteinExistence type="predicted"/>
<reference evidence="1 2" key="1">
    <citation type="journal article" date="2023" name="BMC Biotechnol.">
        <title>Vitis rotundifolia cv Carlos genome sequencing.</title>
        <authorList>
            <person name="Huff M."/>
            <person name="Hulse-Kemp A."/>
            <person name="Scheffler B."/>
            <person name="Youngblood R."/>
            <person name="Simpson S."/>
            <person name="Babiker E."/>
            <person name="Staton M."/>
        </authorList>
    </citation>
    <scope>NUCLEOTIDE SEQUENCE [LARGE SCALE GENOMIC DNA]</scope>
    <source>
        <tissue evidence="1">Leaf</tissue>
    </source>
</reference>
<organism evidence="1 2">
    <name type="scientific">Vitis rotundifolia</name>
    <name type="common">Muscadine grape</name>
    <dbReference type="NCBI Taxonomy" id="103349"/>
    <lineage>
        <taxon>Eukaryota</taxon>
        <taxon>Viridiplantae</taxon>
        <taxon>Streptophyta</taxon>
        <taxon>Embryophyta</taxon>
        <taxon>Tracheophyta</taxon>
        <taxon>Spermatophyta</taxon>
        <taxon>Magnoliopsida</taxon>
        <taxon>eudicotyledons</taxon>
        <taxon>Gunneridae</taxon>
        <taxon>Pentapetalae</taxon>
        <taxon>rosids</taxon>
        <taxon>Vitales</taxon>
        <taxon>Vitaceae</taxon>
        <taxon>Viteae</taxon>
        <taxon>Vitis</taxon>
    </lineage>
</organism>
<sequence length="64" mass="7454">MRNFRMIVRIGTKTHFSHFQSYENSPVFCMNLPTGDGQLKLLFPLLHAFHASGKSFKTQIKELR</sequence>
<name>A0AA38YY23_VITRO</name>
<comment type="caution">
    <text evidence="1">The sequence shown here is derived from an EMBL/GenBank/DDBJ whole genome shotgun (WGS) entry which is preliminary data.</text>
</comment>
<accession>A0AA38YY23</accession>
<keyword evidence="2" id="KW-1185">Reference proteome</keyword>
<evidence type="ECO:0000313" key="2">
    <source>
        <dbReference type="Proteomes" id="UP001168098"/>
    </source>
</evidence>
<dbReference type="AlphaFoldDB" id="A0AA38YY23"/>
<evidence type="ECO:0000313" key="1">
    <source>
        <dbReference type="EMBL" id="KAJ9678583.1"/>
    </source>
</evidence>
<protein>
    <submittedName>
        <fullName evidence="1">Uncharacterized protein</fullName>
    </submittedName>
</protein>
<dbReference type="EMBL" id="JARBHA010000016">
    <property type="protein sequence ID" value="KAJ9678583.1"/>
    <property type="molecule type" value="Genomic_DNA"/>
</dbReference>